<reference evidence="1 2" key="1">
    <citation type="submission" date="2016-03" db="EMBL/GenBank/DDBJ databases">
        <title>Trachymyrmex septentrionalis WGS genome.</title>
        <authorList>
            <person name="Nygaard S."/>
            <person name="Hu H."/>
            <person name="Boomsma J."/>
            <person name="Zhang G."/>
        </authorList>
    </citation>
    <scope>NUCLEOTIDE SEQUENCE [LARGE SCALE GENOMIC DNA]</scope>
    <source>
        <strain evidence="1">Tsep2-gDNA-1</strain>
        <tissue evidence="1">Whole body</tissue>
    </source>
</reference>
<keyword evidence="2" id="KW-1185">Reference proteome</keyword>
<evidence type="ECO:0000313" key="2">
    <source>
        <dbReference type="Proteomes" id="UP000078541"/>
    </source>
</evidence>
<sequence>MIRKEKGRTFHLPLSLQETLDKVCPPEDPINLYHELHILVRSVLKRFSSQITKDSGINDQYTIYSKHAKRVDNESAFKLYQMLKIEDVPMDNLNKSDDNELDCNPIEADDAMRDLVDFGKIDAPIDLSQMMSRLKTRKESSREYSFTK</sequence>
<dbReference type="EMBL" id="KQ981619">
    <property type="protein sequence ID" value="KYN39234.1"/>
    <property type="molecule type" value="Genomic_DNA"/>
</dbReference>
<dbReference type="STRING" id="34720.A0A151JWV3"/>
<protein>
    <submittedName>
        <fullName evidence="1">Uncharacterized protein</fullName>
    </submittedName>
</protein>
<dbReference type="Proteomes" id="UP000078541">
    <property type="component" value="Unassembled WGS sequence"/>
</dbReference>
<name>A0A151JWV3_9HYME</name>
<accession>A0A151JWV3</accession>
<proteinExistence type="predicted"/>
<evidence type="ECO:0000313" key="1">
    <source>
        <dbReference type="EMBL" id="KYN39234.1"/>
    </source>
</evidence>
<dbReference type="AlphaFoldDB" id="A0A151JWV3"/>
<gene>
    <name evidence="1" type="ORF">ALC56_06367</name>
</gene>
<organism evidence="1 2">
    <name type="scientific">Trachymyrmex septentrionalis</name>
    <dbReference type="NCBI Taxonomy" id="34720"/>
    <lineage>
        <taxon>Eukaryota</taxon>
        <taxon>Metazoa</taxon>
        <taxon>Ecdysozoa</taxon>
        <taxon>Arthropoda</taxon>
        <taxon>Hexapoda</taxon>
        <taxon>Insecta</taxon>
        <taxon>Pterygota</taxon>
        <taxon>Neoptera</taxon>
        <taxon>Endopterygota</taxon>
        <taxon>Hymenoptera</taxon>
        <taxon>Apocrita</taxon>
        <taxon>Aculeata</taxon>
        <taxon>Formicoidea</taxon>
        <taxon>Formicidae</taxon>
        <taxon>Myrmicinae</taxon>
        <taxon>Trachymyrmex</taxon>
    </lineage>
</organism>